<dbReference type="InterPro" id="IPR001128">
    <property type="entry name" value="Cyt_P450"/>
</dbReference>
<dbReference type="GO" id="GO:0016125">
    <property type="term" value="P:sterol metabolic process"/>
    <property type="evidence" value="ECO:0007669"/>
    <property type="project" value="TreeGrafter"/>
</dbReference>
<evidence type="ECO:0000313" key="10">
    <source>
        <dbReference type="Proteomes" id="UP000796880"/>
    </source>
</evidence>
<evidence type="ECO:0000256" key="7">
    <source>
        <dbReference type="PIRSR" id="PIRSR602401-1"/>
    </source>
</evidence>
<dbReference type="PRINTS" id="PR00385">
    <property type="entry name" value="P450"/>
</dbReference>
<protein>
    <recommendedName>
        <fullName evidence="11">Cytochrome P450</fullName>
    </recommendedName>
</protein>
<dbReference type="InterPro" id="IPR002401">
    <property type="entry name" value="Cyt_P450_E_grp-I"/>
</dbReference>
<organism evidence="9 10">
    <name type="scientific">Rhamnella rubrinervis</name>
    <dbReference type="NCBI Taxonomy" id="2594499"/>
    <lineage>
        <taxon>Eukaryota</taxon>
        <taxon>Viridiplantae</taxon>
        <taxon>Streptophyta</taxon>
        <taxon>Embryophyta</taxon>
        <taxon>Tracheophyta</taxon>
        <taxon>Spermatophyta</taxon>
        <taxon>Magnoliopsida</taxon>
        <taxon>eudicotyledons</taxon>
        <taxon>Gunneridae</taxon>
        <taxon>Pentapetalae</taxon>
        <taxon>rosids</taxon>
        <taxon>fabids</taxon>
        <taxon>Rosales</taxon>
        <taxon>Rhamnaceae</taxon>
        <taxon>rhamnoid group</taxon>
        <taxon>Rhamneae</taxon>
        <taxon>Rhamnella</taxon>
    </lineage>
</organism>
<dbReference type="GO" id="GO:0016132">
    <property type="term" value="P:brassinosteroid biosynthetic process"/>
    <property type="evidence" value="ECO:0007669"/>
    <property type="project" value="TreeGrafter"/>
</dbReference>
<proteinExistence type="inferred from homology"/>
<keyword evidence="10" id="KW-1185">Reference proteome</keyword>
<gene>
    <name evidence="9" type="ORF">FNV43_RR20555</name>
</gene>
<dbReference type="Proteomes" id="UP000796880">
    <property type="component" value="Unassembled WGS sequence"/>
</dbReference>
<comment type="similarity">
    <text evidence="2 8">Belongs to the cytochrome P450 family.</text>
</comment>
<reference evidence="9" key="1">
    <citation type="submission" date="2020-03" db="EMBL/GenBank/DDBJ databases">
        <title>A high-quality chromosome-level genome assembly of a woody plant with both climbing and erect habits, Rhamnella rubrinervis.</title>
        <authorList>
            <person name="Lu Z."/>
            <person name="Yang Y."/>
            <person name="Zhu X."/>
            <person name="Sun Y."/>
        </authorList>
    </citation>
    <scope>NUCLEOTIDE SEQUENCE</scope>
    <source>
        <strain evidence="9">BYM</strain>
        <tissue evidence="9">Leaf</tissue>
    </source>
</reference>
<evidence type="ECO:0000256" key="5">
    <source>
        <dbReference type="ARBA" id="ARBA00022989"/>
    </source>
</evidence>
<dbReference type="GO" id="GO:0020037">
    <property type="term" value="F:heme binding"/>
    <property type="evidence" value="ECO:0007669"/>
    <property type="project" value="InterPro"/>
</dbReference>
<keyword evidence="6 7" id="KW-0408">Iron</keyword>
<sequence length="429" mass="49318">MWLVSVIGLSLLLWWWNEFWYVFPLKLRRLATGTGAELPPGHMGFPIIGEMLTFIWYFKILRRPDEFINYKRKKYGDAEGMYRTHLFGSPSIIAYLPPINKFVLHTDDAFTIKWPNVELIGRTSLGAVDGKYHARLRSFVSNAFNRPKALRCVALQVQPRMVAALDSWAQKGTIIAYVETRKVTFENIGKLFVSFEPGPLLEPMFKLFKGVIQGIRTQPLNIPGSASYHGRQVIDNIITLVIGGYESTTLAKMWAMYCLAKYPKVLEKLREENMSVSKNKEGDILTYDDISKLKYTSKVVEETIRMANVASLSFRMATKDVEYKGYKIPKNWNVILWLRYLHTNPENFEDPMCFNPDRWNEPPKPGTYLVFGGGSRLCAGNMLARIQLSLFLHYLSTGYKWKLVNPDAQMIYLSHHKPADGVEVEFSKI</sequence>
<comment type="cofactor">
    <cofactor evidence="7">
        <name>heme</name>
        <dbReference type="ChEBI" id="CHEBI:30413"/>
    </cofactor>
</comment>
<evidence type="ECO:0000256" key="4">
    <source>
        <dbReference type="ARBA" id="ARBA00022723"/>
    </source>
</evidence>
<keyword evidence="3" id="KW-0812">Transmembrane</keyword>
<dbReference type="GO" id="GO:0010268">
    <property type="term" value="P:brassinosteroid homeostasis"/>
    <property type="evidence" value="ECO:0007669"/>
    <property type="project" value="TreeGrafter"/>
</dbReference>
<dbReference type="EMBL" id="VOIH02000009">
    <property type="protein sequence ID" value="KAF3437799.1"/>
    <property type="molecule type" value="Genomic_DNA"/>
</dbReference>
<dbReference type="GO" id="GO:0004497">
    <property type="term" value="F:monooxygenase activity"/>
    <property type="evidence" value="ECO:0007669"/>
    <property type="project" value="UniProtKB-KW"/>
</dbReference>
<comment type="caution">
    <text evidence="9">The sequence shown here is derived from an EMBL/GenBank/DDBJ whole genome shotgun (WGS) entry which is preliminary data.</text>
</comment>
<dbReference type="GO" id="GO:0016020">
    <property type="term" value="C:membrane"/>
    <property type="evidence" value="ECO:0007669"/>
    <property type="project" value="UniProtKB-SubCell"/>
</dbReference>
<dbReference type="GO" id="GO:0005506">
    <property type="term" value="F:iron ion binding"/>
    <property type="evidence" value="ECO:0007669"/>
    <property type="project" value="InterPro"/>
</dbReference>
<dbReference type="Pfam" id="PF00067">
    <property type="entry name" value="p450"/>
    <property type="match status" value="1"/>
</dbReference>
<keyword evidence="5" id="KW-0472">Membrane</keyword>
<keyword evidence="7 8" id="KW-0349">Heme</keyword>
<dbReference type="PRINTS" id="PR00463">
    <property type="entry name" value="EP450I"/>
</dbReference>
<dbReference type="PROSITE" id="PS00086">
    <property type="entry name" value="CYTOCHROME_P450"/>
    <property type="match status" value="1"/>
</dbReference>
<evidence type="ECO:0000256" key="8">
    <source>
        <dbReference type="RuleBase" id="RU000461"/>
    </source>
</evidence>
<keyword evidence="8" id="KW-0503">Monooxygenase</keyword>
<evidence type="ECO:0000256" key="3">
    <source>
        <dbReference type="ARBA" id="ARBA00022692"/>
    </source>
</evidence>
<dbReference type="AlphaFoldDB" id="A0A8K0GTH7"/>
<keyword evidence="5" id="KW-1133">Transmembrane helix</keyword>
<comment type="subcellular location">
    <subcellularLocation>
        <location evidence="1">Membrane</location>
        <topology evidence="1">Single-pass membrane protein</topology>
    </subcellularLocation>
</comment>
<evidence type="ECO:0000313" key="9">
    <source>
        <dbReference type="EMBL" id="KAF3437799.1"/>
    </source>
</evidence>
<dbReference type="GO" id="GO:0016705">
    <property type="term" value="F:oxidoreductase activity, acting on paired donors, with incorporation or reduction of molecular oxygen"/>
    <property type="evidence" value="ECO:0007669"/>
    <property type="project" value="InterPro"/>
</dbReference>
<dbReference type="Gene3D" id="1.10.630.10">
    <property type="entry name" value="Cytochrome P450"/>
    <property type="match status" value="1"/>
</dbReference>
<dbReference type="PANTHER" id="PTHR24286">
    <property type="entry name" value="CYTOCHROME P450 26"/>
    <property type="match status" value="1"/>
</dbReference>
<evidence type="ECO:0008006" key="11">
    <source>
        <dbReference type="Google" id="ProtNLM"/>
    </source>
</evidence>
<keyword evidence="4 7" id="KW-0479">Metal-binding</keyword>
<dbReference type="InterPro" id="IPR036396">
    <property type="entry name" value="Cyt_P450_sf"/>
</dbReference>
<evidence type="ECO:0000256" key="1">
    <source>
        <dbReference type="ARBA" id="ARBA00004167"/>
    </source>
</evidence>
<evidence type="ECO:0000256" key="2">
    <source>
        <dbReference type="ARBA" id="ARBA00010617"/>
    </source>
</evidence>
<dbReference type="OrthoDB" id="2789670at2759"/>
<feature type="binding site" description="axial binding residue" evidence="7">
    <location>
        <position position="378"/>
    </location>
    <ligand>
        <name>heme</name>
        <dbReference type="ChEBI" id="CHEBI:30413"/>
    </ligand>
    <ligandPart>
        <name>Fe</name>
        <dbReference type="ChEBI" id="CHEBI:18248"/>
    </ligandPart>
</feature>
<accession>A0A8K0GTH7</accession>
<evidence type="ECO:0000256" key="6">
    <source>
        <dbReference type="ARBA" id="ARBA00023004"/>
    </source>
</evidence>
<dbReference type="PANTHER" id="PTHR24286:SF12">
    <property type="entry name" value="CYTOCHROME P450 FAMILY PROTEIN, EXPRESSED"/>
    <property type="match status" value="1"/>
</dbReference>
<keyword evidence="8" id="KW-0560">Oxidoreductase</keyword>
<dbReference type="InterPro" id="IPR017972">
    <property type="entry name" value="Cyt_P450_CS"/>
</dbReference>
<dbReference type="SUPFAM" id="SSF48264">
    <property type="entry name" value="Cytochrome P450"/>
    <property type="match status" value="1"/>
</dbReference>
<name>A0A8K0GTH7_9ROSA</name>